<dbReference type="Proteomes" id="UP000009183">
    <property type="component" value="Chromosome 8"/>
</dbReference>
<dbReference type="InParanoid" id="D7U8L6"/>
<evidence type="ECO:0000313" key="3">
    <source>
        <dbReference type="Proteomes" id="UP000009183"/>
    </source>
</evidence>
<keyword evidence="3" id="KW-1185">Reference proteome</keyword>
<reference evidence="3" key="1">
    <citation type="journal article" date="2007" name="Nature">
        <title>The grapevine genome sequence suggests ancestral hexaploidization in major angiosperm phyla.</title>
        <authorList>
            <consortium name="The French-Italian Public Consortium for Grapevine Genome Characterization."/>
            <person name="Jaillon O."/>
            <person name="Aury J.-M."/>
            <person name="Noel B."/>
            <person name="Policriti A."/>
            <person name="Clepet C."/>
            <person name="Casagrande A."/>
            <person name="Choisne N."/>
            <person name="Aubourg S."/>
            <person name="Vitulo N."/>
            <person name="Jubin C."/>
            <person name="Vezzi A."/>
            <person name="Legeai F."/>
            <person name="Hugueney P."/>
            <person name="Dasilva C."/>
            <person name="Horner D."/>
            <person name="Mica E."/>
            <person name="Jublot D."/>
            <person name="Poulain J."/>
            <person name="Bruyere C."/>
            <person name="Billault A."/>
            <person name="Segurens B."/>
            <person name="Gouyvenoux M."/>
            <person name="Ugarte E."/>
            <person name="Cattonaro F."/>
            <person name="Anthouard V."/>
            <person name="Vico V."/>
            <person name="Del Fabbro C."/>
            <person name="Alaux M."/>
            <person name="Di Gaspero G."/>
            <person name="Dumas V."/>
            <person name="Felice N."/>
            <person name="Paillard S."/>
            <person name="Juman I."/>
            <person name="Moroldo M."/>
            <person name="Scalabrin S."/>
            <person name="Canaguier A."/>
            <person name="Le Clainche I."/>
            <person name="Malacrida G."/>
            <person name="Durand E."/>
            <person name="Pesole G."/>
            <person name="Laucou V."/>
            <person name="Chatelet P."/>
            <person name="Merdinoglu D."/>
            <person name="Delledonne M."/>
            <person name="Pezzotti M."/>
            <person name="Lecharny A."/>
            <person name="Scarpelli C."/>
            <person name="Artiguenave F."/>
            <person name="Pe M.E."/>
            <person name="Valle G."/>
            <person name="Morgante M."/>
            <person name="Caboche M."/>
            <person name="Adam-Blondon A.-F."/>
            <person name="Weissenbach J."/>
            <person name="Quetier F."/>
            <person name="Wincker P."/>
        </authorList>
    </citation>
    <scope>NUCLEOTIDE SEQUENCE [LARGE SCALE GENOMIC DNA]</scope>
    <source>
        <strain evidence="3">cv. Pinot noir / PN40024</strain>
    </source>
</reference>
<accession>D7U8L6</accession>
<dbReference type="HOGENOM" id="CLU_2927330_0_0_1"/>
<evidence type="ECO:0000256" key="1">
    <source>
        <dbReference type="SAM" id="MobiDB-lite"/>
    </source>
</evidence>
<name>D7U8L6_VITVI</name>
<dbReference type="EMBL" id="FN596742">
    <property type="protein sequence ID" value="CBI39080.3"/>
    <property type="molecule type" value="Genomic_DNA"/>
</dbReference>
<feature type="region of interest" description="Disordered" evidence="1">
    <location>
        <begin position="1"/>
        <end position="25"/>
    </location>
</feature>
<gene>
    <name evidence="2" type="ordered locus">VIT_08s0032g00500</name>
</gene>
<dbReference type="PaxDb" id="29760-VIT_08s0032g00500.t01"/>
<evidence type="ECO:0000313" key="2">
    <source>
        <dbReference type="EMBL" id="CBI39080.3"/>
    </source>
</evidence>
<protein>
    <submittedName>
        <fullName evidence="2">Uncharacterized protein</fullName>
    </submittedName>
</protein>
<proteinExistence type="predicted"/>
<sequence>MQFNQPSRPPHSHHAAHTTLTATHSHHEAHIALTAITQPTQSPHALPGTIVVKDWKRTQSV</sequence>
<organism evidence="2 3">
    <name type="scientific">Vitis vinifera</name>
    <name type="common">Grape</name>
    <dbReference type="NCBI Taxonomy" id="29760"/>
    <lineage>
        <taxon>Eukaryota</taxon>
        <taxon>Viridiplantae</taxon>
        <taxon>Streptophyta</taxon>
        <taxon>Embryophyta</taxon>
        <taxon>Tracheophyta</taxon>
        <taxon>Spermatophyta</taxon>
        <taxon>Magnoliopsida</taxon>
        <taxon>eudicotyledons</taxon>
        <taxon>Gunneridae</taxon>
        <taxon>Pentapetalae</taxon>
        <taxon>rosids</taxon>
        <taxon>Vitales</taxon>
        <taxon>Vitaceae</taxon>
        <taxon>Viteae</taxon>
        <taxon>Vitis</taxon>
    </lineage>
</organism>
<dbReference type="AlphaFoldDB" id="D7U8L6"/>